<dbReference type="RefSeq" id="WP_377180288.1">
    <property type="nucleotide sequence ID" value="NZ_JBHUOG010000001.1"/>
</dbReference>
<name>A0ABW5VMP5_9MICO</name>
<dbReference type="Proteomes" id="UP001597479">
    <property type="component" value="Unassembled WGS sequence"/>
</dbReference>
<organism evidence="1 2">
    <name type="scientific">Promicromonospora vindobonensis</name>
    <dbReference type="NCBI Taxonomy" id="195748"/>
    <lineage>
        <taxon>Bacteria</taxon>
        <taxon>Bacillati</taxon>
        <taxon>Actinomycetota</taxon>
        <taxon>Actinomycetes</taxon>
        <taxon>Micrococcales</taxon>
        <taxon>Promicromonosporaceae</taxon>
        <taxon>Promicromonospora</taxon>
    </lineage>
</organism>
<comment type="caution">
    <text evidence="1">The sequence shown here is derived from an EMBL/GenBank/DDBJ whole genome shotgun (WGS) entry which is preliminary data.</text>
</comment>
<sequence>MGEMTTLADAGRQITAERQALLNLLAVAEKKVSRGLGGPDLARAVQDVQAVRS</sequence>
<protein>
    <submittedName>
        <fullName evidence="1">Uncharacterized protein</fullName>
    </submittedName>
</protein>
<gene>
    <name evidence="1" type="ORF">ACFS27_03240</name>
</gene>
<reference evidence="2" key="1">
    <citation type="journal article" date="2019" name="Int. J. Syst. Evol. Microbiol.">
        <title>The Global Catalogue of Microorganisms (GCM) 10K type strain sequencing project: providing services to taxonomists for standard genome sequencing and annotation.</title>
        <authorList>
            <consortium name="The Broad Institute Genomics Platform"/>
            <consortium name="The Broad Institute Genome Sequencing Center for Infectious Disease"/>
            <person name="Wu L."/>
            <person name="Ma J."/>
        </authorList>
    </citation>
    <scope>NUCLEOTIDE SEQUENCE [LARGE SCALE GENOMIC DNA]</scope>
    <source>
        <strain evidence="2">CCM 7044</strain>
    </source>
</reference>
<accession>A0ABW5VMP5</accession>
<evidence type="ECO:0000313" key="2">
    <source>
        <dbReference type="Proteomes" id="UP001597479"/>
    </source>
</evidence>
<keyword evidence="2" id="KW-1185">Reference proteome</keyword>
<proteinExistence type="predicted"/>
<dbReference type="EMBL" id="JBHUOG010000001">
    <property type="protein sequence ID" value="MFD2792555.1"/>
    <property type="molecule type" value="Genomic_DNA"/>
</dbReference>
<evidence type="ECO:0000313" key="1">
    <source>
        <dbReference type="EMBL" id="MFD2792555.1"/>
    </source>
</evidence>